<dbReference type="EMBL" id="BSXS01007540">
    <property type="protein sequence ID" value="GME89215.1"/>
    <property type="molecule type" value="Genomic_DNA"/>
</dbReference>
<protein>
    <submittedName>
        <fullName evidence="1">Unnamed protein product</fullName>
    </submittedName>
</protein>
<gene>
    <name evidence="1" type="ORF">Amon02_000846100</name>
</gene>
<comment type="caution">
    <text evidence="1">The sequence shown here is derived from an EMBL/GenBank/DDBJ whole genome shotgun (WGS) entry which is preliminary data.</text>
</comment>
<sequence>MNRSEVKNKSIVKVSPIKNAIKSLLEKNSELKGLEFLLNRNLKEGIAPKSIAGTTMFSDLSRVLAGTVDSPVNGGVGQYRAFFGVVSDEPGYEDNVAFLKKEFMSLIKLLDQLLKLHHALLPVHLAPQHRAMVELFAKNFNNEINELELNVNATLDLDKFVGELLKANTRTHRERSRRAGPAYSEFGSLLGSNDSVITGSDKDDVSSVTGSDSVHSGSAGSIRPPSSMGSSSYMSRSIFSGKKTALNYK</sequence>
<proteinExistence type="predicted"/>
<name>A0ACB5TI53_AMBMO</name>
<keyword evidence="2" id="KW-1185">Reference proteome</keyword>
<accession>A0ACB5TI53</accession>
<dbReference type="Proteomes" id="UP001165064">
    <property type="component" value="Unassembled WGS sequence"/>
</dbReference>
<evidence type="ECO:0000313" key="2">
    <source>
        <dbReference type="Proteomes" id="UP001165064"/>
    </source>
</evidence>
<reference evidence="1" key="1">
    <citation type="submission" date="2023-04" db="EMBL/GenBank/DDBJ databases">
        <title>Ambrosiozyma monospora NBRC 10751.</title>
        <authorList>
            <person name="Ichikawa N."/>
            <person name="Sato H."/>
            <person name="Tonouchi N."/>
        </authorList>
    </citation>
    <scope>NUCLEOTIDE SEQUENCE</scope>
    <source>
        <strain evidence="1">NBRC 10751</strain>
    </source>
</reference>
<evidence type="ECO:0000313" key="1">
    <source>
        <dbReference type="EMBL" id="GME89215.1"/>
    </source>
</evidence>
<organism evidence="1 2">
    <name type="scientific">Ambrosiozyma monospora</name>
    <name type="common">Yeast</name>
    <name type="synonym">Endomycopsis monosporus</name>
    <dbReference type="NCBI Taxonomy" id="43982"/>
    <lineage>
        <taxon>Eukaryota</taxon>
        <taxon>Fungi</taxon>
        <taxon>Dikarya</taxon>
        <taxon>Ascomycota</taxon>
        <taxon>Saccharomycotina</taxon>
        <taxon>Pichiomycetes</taxon>
        <taxon>Pichiales</taxon>
        <taxon>Pichiaceae</taxon>
        <taxon>Ambrosiozyma</taxon>
    </lineage>
</organism>